<keyword evidence="4 8" id="KW-1133">Transmembrane helix</keyword>
<dbReference type="GO" id="GO:0005886">
    <property type="term" value="C:plasma membrane"/>
    <property type="evidence" value="ECO:0007669"/>
    <property type="project" value="TreeGrafter"/>
</dbReference>
<evidence type="ECO:0000256" key="8">
    <source>
        <dbReference type="SAM" id="Phobius"/>
    </source>
</evidence>
<dbReference type="OrthoDB" id="3437016at2759"/>
<feature type="transmembrane region" description="Helical" evidence="8">
    <location>
        <begin position="535"/>
        <end position="553"/>
    </location>
</feature>
<dbReference type="Proteomes" id="UP000027586">
    <property type="component" value="Unassembled WGS sequence"/>
</dbReference>
<feature type="transmembrane region" description="Helical" evidence="8">
    <location>
        <begin position="459"/>
        <end position="482"/>
    </location>
</feature>
<evidence type="ECO:0000313" key="10">
    <source>
        <dbReference type="EMBL" id="CDH59025.1"/>
    </source>
</evidence>
<evidence type="ECO:0000259" key="9">
    <source>
        <dbReference type="PROSITE" id="PS50850"/>
    </source>
</evidence>
<keyword evidence="5 8" id="KW-0472">Membrane</keyword>
<evidence type="ECO:0000256" key="6">
    <source>
        <dbReference type="ARBA" id="ARBA00044273"/>
    </source>
</evidence>
<dbReference type="PANTHER" id="PTHR23501">
    <property type="entry name" value="MAJOR FACILITATOR SUPERFAMILY"/>
    <property type="match status" value="1"/>
</dbReference>
<gene>
    <name evidence="10" type="ORF">LCOR_09862.1</name>
</gene>
<feature type="transmembrane region" description="Helical" evidence="8">
    <location>
        <begin position="330"/>
        <end position="347"/>
    </location>
</feature>
<evidence type="ECO:0000256" key="4">
    <source>
        <dbReference type="ARBA" id="ARBA00022989"/>
    </source>
</evidence>
<comment type="caution">
    <text evidence="10">The sequence shown here is derived from an EMBL/GenBank/DDBJ whole genome shotgun (WGS) entry which is preliminary data.</text>
</comment>
<evidence type="ECO:0000256" key="2">
    <source>
        <dbReference type="ARBA" id="ARBA00022448"/>
    </source>
</evidence>
<dbReference type="AlphaFoldDB" id="A0A068SAS7"/>
<feature type="transmembrane region" description="Helical" evidence="8">
    <location>
        <begin position="155"/>
        <end position="176"/>
    </location>
</feature>
<comment type="subcellular location">
    <subcellularLocation>
        <location evidence="1">Endomembrane system</location>
        <topology evidence="1">Multi-pass membrane protein</topology>
    </subcellularLocation>
</comment>
<feature type="compositionally biased region" description="Basic and acidic residues" evidence="7">
    <location>
        <begin position="1"/>
        <end position="18"/>
    </location>
</feature>
<evidence type="ECO:0000256" key="7">
    <source>
        <dbReference type="SAM" id="MobiDB-lite"/>
    </source>
</evidence>
<dbReference type="SUPFAM" id="SSF103473">
    <property type="entry name" value="MFS general substrate transporter"/>
    <property type="match status" value="1"/>
</dbReference>
<evidence type="ECO:0000256" key="1">
    <source>
        <dbReference type="ARBA" id="ARBA00004127"/>
    </source>
</evidence>
<reference evidence="10" key="1">
    <citation type="submission" date="2013-08" db="EMBL/GenBank/DDBJ databases">
        <title>Gene expansion shapes genome architecture in the human pathogen Lichtheimia corymbifera: an evolutionary genomics analysis in the ancient terrestrial Mucorales (Mucoromycotina).</title>
        <authorList>
            <person name="Schwartze V.U."/>
            <person name="Winter S."/>
            <person name="Shelest E."/>
            <person name="Marcet-Houben M."/>
            <person name="Horn F."/>
            <person name="Wehner S."/>
            <person name="Hoffmann K."/>
            <person name="Riege K."/>
            <person name="Sammeth M."/>
            <person name="Nowrousian M."/>
            <person name="Valiante V."/>
            <person name="Linde J."/>
            <person name="Jacobsen I.D."/>
            <person name="Marz M."/>
            <person name="Brakhage A.A."/>
            <person name="Gabaldon T."/>
            <person name="Bocker S."/>
            <person name="Voigt K."/>
        </authorList>
    </citation>
    <scope>NUCLEOTIDE SEQUENCE [LARGE SCALE GENOMIC DNA]</scope>
    <source>
        <strain evidence="10">FSU 9682</strain>
    </source>
</reference>
<dbReference type="InterPro" id="IPR011701">
    <property type="entry name" value="MFS"/>
</dbReference>
<protein>
    <recommendedName>
        <fullName evidence="6">MFS-type drug efflux transporter P55</fullName>
    </recommendedName>
</protein>
<evidence type="ECO:0000313" key="11">
    <source>
        <dbReference type="Proteomes" id="UP000027586"/>
    </source>
</evidence>
<feature type="transmembrane region" description="Helical" evidence="8">
    <location>
        <begin position="130"/>
        <end position="149"/>
    </location>
</feature>
<feature type="transmembrane region" description="Helical" evidence="8">
    <location>
        <begin position="99"/>
        <end position="118"/>
    </location>
</feature>
<feature type="transmembrane region" description="Helical" evidence="8">
    <location>
        <begin position="222"/>
        <end position="239"/>
    </location>
</feature>
<dbReference type="InterPro" id="IPR036259">
    <property type="entry name" value="MFS_trans_sf"/>
</dbReference>
<dbReference type="EMBL" id="CBTN010000064">
    <property type="protein sequence ID" value="CDH59025.1"/>
    <property type="molecule type" value="Genomic_DNA"/>
</dbReference>
<sequence>MSGDKNEEQPFLHVRDNDNAPNTKTLSYNTISTASLPSENNQASKDNSNKEHQNIDLGSVNIGILTLCLAVSAALPTLDVSICFTIMSEIGTEFEKAHLATWIHNSYVLACMTTLPLAGKLADLFGRKPVLVVLTLLFLLGSYGCGISQNLTQIIVARAIAGFGGGGVTLMANVVIHDVISIDKRSQYQSFISMVQTLGIAVGSPLGGFITDTFGWRYCFKLNIIPLLFNAYIYFFRLSNYRTPSMVANETKIMDQLRSIDFLGVILLSAANSLLVTSFLFGGNTYEWDDPLIICLLIGSGLAFILFGLHQAYGTRHPLISHTLATNRNAVVTCAGMIFMCICESGLTYSLPQFFMGVLGFTTSESGLWTMAEALIVPVGCFTAGQYIRRTGYFKKFMFVIGALYVVGCGLSSQWMVRALPFFVGMFFVIIQGFSYGAILVSLFMSVASDLPGYEMASAMSIAVLFRYMGFSLGPASVAAIVQGNLKSLLTKKITGSDAEKLIKFIRTSIRKTYTLSPELQEIVADALGKSLQKAFFLMTGSIVLATCVFLLLKNINLKAAAATQR</sequence>
<dbReference type="PROSITE" id="PS00216">
    <property type="entry name" value="SUGAR_TRANSPORT_1"/>
    <property type="match status" value="1"/>
</dbReference>
<dbReference type="InterPro" id="IPR005829">
    <property type="entry name" value="Sugar_transporter_CS"/>
</dbReference>
<evidence type="ECO:0000256" key="5">
    <source>
        <dbReference type="ARBA" id="ARBA00023136"/>
    </source>
</evidence>
<feature type="region of interest" description="Disordered" evidence="7">
    <location>
        <begin position="1"/>
        <end position="26"/>
    </location>
</feature>
<organism evidence="10 11">
    <name type="scientific">Lichtheimia corymbifera JMRC:FSU:9682</name>
    <dbReference type="NCBI Taxonomy" id="1263082"/>
    <lineage>
        <taxon>Eukaryota</taxon>
        <taxon>Fungi</taxon>
        <taxon>Fungi incertae sedis</taxon>
        <taxon>Mucoromycota</taxon>
        <taxon>Mucoromycotina</taxon>
        <taxon>Mucoromycetes</taxon>
        <taxon>Mucorales</taxon>
        <taxon>Lichtheimiaceae</taxon>
        <taxon>Lichtheimia</taxon>
    </lineage>
</organism>
<dbReference type="InterPro" id="IPR020846">
    <property type="entry name" value="MFS_dom"/>
</dbReference>
<dbReference type="GO" id="GO:0012505">
    <property type="term" value="C:endomembrane system"/>
    <property type="evidence" value="ECO:0007669"/>
    <property type="project" value="UniProtKB-SubCell"/>
</dbReference>
<dbReference type="STRING" id="1263082.A0A068SAS7"/>
<proteinExistence type="predicted"/>
<dbReference type="Gene3D" id="1.20.1720.10">
    <property type="entry name" value="Multidrug resistance protein D"/>
    <property type="match status" value="1"/>
</dbReference>
<feature type="transmembrane region" description="Helical" evidence="8">
    <location>
        <begin position="422"/>
        <end position="447"/>
    </location>
</feature>
<dbReference type="PANTHER" id="PTHR23501:SF191">
    <property type="entry name" value="VACUOLAR BASIC AMINO ACID TRANSPORTER 4"/>
    <property type="match status" value="1"/>
</dbReference>
<feature type="transmembrane region" description="Helical" evidence="8">
    <location>
        <begin position="367"/>
        <end position="385"/>
    </location>
</feature>
<feature type="transmembrane region" description="Helical" evidence="8">
    <location>
        <begin position="260"/>
        <end position="279"/>
    </location>
</feature>
<accession>A0A068SAS7</accession>
<dbReference type="Pfam" id="PF07690">
    <property type="entry name" value="MFS_1"/>
    <property type="match status" value="1"/>
</dbReference>
<keyword evidence="3 8" id="KW-0812">Transmembrane</keyword>
<dbReference type="GO" id="GO:0000329">
    <property type="term" value="C:fungal-type vacuole membrane"/>
    <property type="evidence" value="ECO:0007669"/>
    <property type="project" value="TreeGrafter"/>
</dbReference>
<keyword evidence="11" id="KW-1185">Reference proteome</keyword>
<feature type="transmembrane region" description="Helical" evidence="8">
    <location>
        <begin position="62"/>
        <end position="87"/>
    </location>
</feature>
<keyword evidence="2" id="KW-0813">Transport</keyword>
<dbReference type="GO" id="GO:0015174">
    <property type="term" value="F:basic amino acid transmembrane transporter activity"/>
    <property type="evidence" value="ECO:0007669"/>
    <property type="project" value="TreeGrafter"/>
</dbReference>
<feature type="transmembrane region" description="Helical" evidence="8">
    <location>
        <begin position="397"/>
        <end position="416"/>
    </location>
</feature>
<dbReference type="VEuPathDB" id="FungiDB:LCOR_09862.1"/>
<feature type="domain" description="Major facilitator superfamily (MFS) profile" evidence="9">
    <location>
        <begin position="65"/>
        <end position="559"/>
    </location>
</feature>
<dbReference type="Gene3D" id="1.20.1250.20">
    <property type="entry name" value="MFS general substrate transporter like domains"/>
    <property type="match status" value="1"/>
</dbReference>
<evidence type="ECO:0000256" key="3">
    <source>
        <dbReference type="ARBA" id="ARBA00022692"/>
    </source>
</evidence>
<dbReference type="PROSITE" id="PS50850">
    <property type="entry name" value="MFS"/>
    <property type="match status" value="1"/>
</dbReference>
<name>A0A068SAS7_9FUNG</name>
<feature type="transmembrane region" description="Helical" evidence="8">
    <location>
        <begin position="291"/>
        <end position="309"/>
    </location>
</feature>